<evidence type="ECO:0000313" key="7">
    <source>
        <dbReference type="Proteomes" id="UP000196655"/>
    </source>
</evidence>
<protein>
    <submittedName>
        <fullName evidence="6">Aldehyde-activating protein</fullName>
    </submittedName>
</protein>
<dbReference type="Proteomes" id="UP000196655">
    <property type="component" value="Unassembled WGS sequence"/>
</dbReference>
<proteinExistence type="inferred from homology"/>
<comment type="caution">
    <text evidence="6">The sequence shown here is derived from an EMBL/GenBank/DDBJ whole genome shotgun (WGS) entry which is preliminary data.</text>
</comment>
<keyword evidence="2" id="KW-0479">Metal-binding</keyword>
<reference evidence="7" key="1">
    <citation type="submission" date="2017-05" db="EMBL/GenBank/DDBJ databases">
        <authorList>
            <person name="Macchi M."/>
            <person name="Festa S."/>
            <person name="Coppotelli B.M."/>
            <person name="Morelli I.S."/>
        </authorList>
    </citation>
    <scope>NUCLEOTIDE SEQUENCE [LARGE SCALE GENOMIC DNA]</scope>
    <source>
        <strain evidence="7">I</strain>
    </source>
</reference>
<dbReference type="Pfam" id="PF04828">
    <property type="entry name" value="GFA"/>
    <property type="match status" value="1"/>
</dbReference>
<organism evidence="6 7">
    <name type="scientific">Inquilinus limosus</name>
    <dbReference type="NCBI Taxonomy" id="171674"/>
    <lineage>
        <taxon>Bacteria</taxon>
        <taxon>Pseudomonadati</taxon>
        <taxon>Pseudomonadota</taxon>
        <taxon>Alphaproteobacteria</taxon>
        <taxon>Rhodospirillales</taxon>
        <taxon>Rhodospirillaceae</taxon>
        <taxon>Inquilinus</taxon>
    </lineage>
</organism>
<keyword evidence="4" id="KW-0456">Lyase</keyword>
<dbReference type="SUPFAM" id="SSF51316">
    <property type="entry name" value="Mss4-like"/>
    <property type="match status" value="1"/>
</dbReference>
<dbReference type="PANTHER" id="PTHR33337:SF33">
    <property type="entry name" value="CENP-V_GFA DOMAIN-CONTAINING PROTEIN"/>
    <property type="match status" value="1"/>
</dbReference>
<dbReference type="InterPro" id="IPR006913">
    <property type="entry name" value="CENP-V/GFA"/>
</dbReference>
<accession>A0A211ZP63</accession>
<dbReference type="GO" id="GO:0016846">
    <property type="term" value="F:carbon-sulfur lyase activity"/>
    <property type="evidence" value="ECO:0007669"/>
    <property type="project" value="InterPro"/>
</dbReference>
<dbReference type="PANTHER" id="PTHR33337">
    <property type="entry name" value="GFA DOMAIN-CONTAINING PROTEIN"/>
    <property type="match status" value="1"/>
</dbReference>
<feature type="domain" description="CENP-V/GFA" evidence="5">
    <location>
        <begin position="5"/>
        <end position="123"/>
    </location>
</feature>
<dbReference type="STRING" id="1122125.GCA_000423185_02863"/>
<keyword evidence="3" id="KW-0862">Zinc</keyword>
<evidence type="ECO:0000256" key="4">
    <source>
        <dbReference type="ARBA" id="ARBA00023239"/>
    </source>
</evidence>
<sequence length="156" mass="17165">MTDTLDGRCACGSIRYQLLSPPMFVNCCHCRECQRQTGSAFVINALIEADRVALLSGEPEPVAVPTDSGAPHLIHRCPACRTALWSTYNGRTQVRFIRVGTLDDPAALPPDAHIYTRSKLPWVVLPEGTPAFEVFYDPQALWPKASLDRRRAAEGG</sequence>
<evidence type="ECO:0000256" key="3">
    <source>
        <dbReference type="ARBA" id="ARBA00022833"/>
    </source>
</evidence>
<comment type="similarity">
    <text evidence="1">Belongs to the Gfa family.</text>
</comment>
<dbReference type="OrthoDB" id="9807246at2"/>
<name>A0A211ZP63_9PROT</name>
<dbReference type="RefSeq" id="WP_088151059.1">
    <property type="nucleotide sequence ID" value="NZ_NHON01000016.1"/>
</dbReference>
<dbReference type="EMBL" id="NHON01000016">
    <property type="protein sequence ID" value="OWJ67050.1"/>
    <property type="molecule type" value="Genomic_DNA"/>
</dbReference>
<dbReference type="AlphaFoldDB" id="A0A211ZP63"/>
<dbReference type="InterPro" id="IPR011057">
    <property type="entry name" value="Mss4-like_sf"/>
</dbReference>
<dbReference type="PROSITE" id="PS51891">
    <property type="entry name" value="CENP_V_GFA"/>
    <property type="match status" value="1"/>
</dbReference>
<evidence type="ECO:0000256" key="2">
    <source>
        <dbReference type="ARBA" id="ARBA00022723"/>
    </source>
</evidence>
<gene>
    <name evidence="6" type="ORF">BWR60_10955</name>
</gene>
<dbReference type="Gene3D" id="3.90.1590.10">
    <property type="entry name" value="glutathione-dependent formaldehyde- activating enzyme (gfa)"/>
    <property type="match status" value="1"/>
</dbReference>
<dbReference type="GO" id="GO:0046872">
    <property type="term" value="F:metal ion binding"/>
    <property type="evidence" value="ECO:0007669"/>
    <property type="project" value="UniProtKB-KW"/>
</dbReference>
<evidence type="ECO:0000256" key="1">
    <source>
        <dbReference type="ARBA" id="ARBA00005495"/>
    </source>
</evidence>
<keyword evidence="7" id="KW-1185">Reference proteome</keyword>
<evidence type="ECO:0000259" key="5">
    <source>
        <dbReference type="PROSITE" id="PS51891"/>
    </source>
</evidence>
<evidence type="ECO:0000313" key="6">
    <source>
        <dbReference type="EMBL" id="OWJ67050.1"/>
    </source>
</evidence>